<feature type="coiled-coil region" evidence="4">
    <location>
        <begin position="92"/>
        <end position="119"/>
    </location>
</feature>
<dbReference type="PROSITE" id="PS50937">
    <property type="entry name" value="HTH_MERR_2"/>
    <property type="match status" value="1"/>
</dbReference>
<evidence type="ECO:0000313" key="6">
    <source>
        <dbReference type="EMBL" id="MEO3940187.1"/>
    </source>
</evidence>
<dbReference type="PROSITE" id="PS00552">
    <property type="entry name" value="HTH_MERR_1"/>
    <property type="match status" value="1"/>
</dbReference>
<organism evidence="6 7">
    <name type="scientific">Paenarthrobacter nicotinovorans</name>
    <name type="common">Arthrobacter nicotinovorans</name>
    <dbReference type="NCBI Taxonomy" id="29320"/>
    <lineage>
        <taxon>Bacteria</taxon>
        <taxon>Bacillati</taxon>
        <taxon>Actinomycetota</taxon>
        <taxon>Actinomycetes</taxon>
        <taxon>Micrococcales</taxon>
        <taxon>Micrococcaceae</taxon>
        <taxon>Paenarthrobacter</taxon>
    </lineage>
</organism>
<dbReference type="InterPro" id="IPR009061">
    <property type="entry name" value="DNA-bd_dom_put_sf"/>
</dbReference>
<dbReference type="InterPro" id="IPR000551">
    <property type="entry name" value="MerR-type_HTH_dom"/>
</dbReference>
<keyword evidence="4" id="KW-0175">Coiled coil</keyword>
<gene>
    <name evidence="6" type="ORF">V3C41_03795</name>
</gene>
<dbReference type="PRINTS" id="PR00040">
    <property type="entry name" value="HTHMERR"/>
</dbReference>
<dbReference type="Gene3D" id="1.10.1660.10">
    <property type="match status" value="1"/>
</dbReference>
<comment type="caution">
    <text evidence="6">The sequence shown here is derived from an EMBL/GenBank/DDBJ whole genome shotgun (WGS) entry which is preliminary data.</text>
</comment>
<dbReference type="PANTHER" id="PTHR30204">
    <property type="entry name" value="REDOX-CYCLING DRUG-SENSING TRANSCRIPTIONAL ACTIVATOR SOXR"/>
    <property type="match status" value="1"/>
</dbReference>
<evidence type="ECO:0000259" key="5">
    <source>
        <dbReference type="PROSITE" id="PS50937"/>
    </source>
</evidence>
<dbReference type="Proteomes" id="UP001448614">
    <property type="component" value="Unassembled WGS sequence"/>
</dbReference>
<dbReference type="SMART" id="SM00422">
    <property type="entry name" value="HTH_MERR"/>
    <property type="match status" value="1"/>
</dbReference>
<evidence type="ECO:0000256" key="1">
    <source>
        <dbReference type="ARBA" id="ARBA00023015"/>
    </source>
</evidence>
<keyword evidence="3" id="KW-0804">Transcription</keyword>
<dbReference type="Pfam" id="PF00376">
    <property type="entry name" value="MerR"/>
    <property type="match status" value="1"/>
</dbReference>
<dbReference type="PANTHER" id="PTHR30204:SF90">
    <property type="entry name" value="HTH-TYPE TRANSCRIPTIONAL ACTIVATOR MTA"/>
    <property type="match status" value="1"/>
</dbReference>
<keyword evidence="7" id="KW-1185">Reference proteome</keyword>
<keyword evidence="2 6" id="KW-0238">DNA-binding</keyword>
<dbReference type="SUPFAM" id="SSF46955">
    <property type="entry name" value="Putative DNA-binding domain"/>
    <property type="match status" value="1"/>
</dbReference>
<reference evidence="6 7" key="1">
    <citation type="journal article" date="2024" name="Appl. Microbiol. Biotechnol.">
        <title>Biosynthetic gene clusters with biotechnological applications in novel Antarctic isolates from Actinomycetota.</title>
        <authorList>
            <person name="Bruna P."/>
            <person name="Nunez-Montero K."/>
            <person name="Contreras M.J."/>
            <person name="Leal K."/>
            <person name="Garcia M."/>
            <person name="Abanto M."/>
            <person name="Barrientos L."/>
        </authorList>
    </citation>
    <scope>NUCLEOTIDE SEQUENCE [LARGE SCALE GENOMIC DNA]</scope>
    <source>
        <strain evidence="6 7">Se16.17</strain>
    </source>
</reference>
<keyword evidence="1" id="KW-0805">Transcription regulation</keyword>
<evidence type="ECO:0000313" key="7">
    <source>
        <dbReference type="Proteomes" id="UP001448614"/>
    </source>
</evidence>
<name>A0ABV0GNT3_PAENI</name>
<sequence length="257" mass="28573">MGTAESGQWSIGELAKACGVSVRTLHHYDEIGLLTASGRTPSGHRRYGEGDLRRLYRIRALHMLGIPLASITTALDGPGNDDDDLGSMRVLLDRQLRHVQQHAQQVQALQDRLGELLNRLDAPAMPTAAQFMSTLEMITVFEKHFTPEQRQQLAEKRQELGAGKIEDSKRQWTALVEEGLEHVRAGTSISDPAVQEWVHSWDRIGEMFHSGEDTKTAARAAWQENAQTISADLPWSAEDLAGLMGYLHKARAHEPQA</sequence>
<feature type="domain" description="HTH merR-type" evidence="5">
    <location>
        <begin position="8"/>
        <end position="77"/>
    </location>
</feature>
<accession>A0ABV0GNT3</accession>
<dbReference type="GO" id="GO:0003677">
    <property type="term" value="F:DNA binding"/>
    <property type="evidence" value="ECO:0007669"/>
    <property type="project" value="UniProtKB-KW"/>
</dbReference>
<dbReference type="EMBL" id="JBBMFV010000004">
    <property type="protein sequence ID" value="MEO3940187.1"/>
    <property type="molecule type" value="Genomic_DNA"/>
</dbReference>
<evidence type="ECO:0000256" key="2">
    <source>
        <dbReference type="ARBA" id="ARBA00023125"/>
    </source>
</evidence>
<dbReference type="InterPro" id="IPR047057">
    <property type="entry name" value="MerR_fam"/>
</dbReference>
<dbReference type="Pfam" id="PF09278">
    <property type="entry name" value="MerR-DNA-bind"/>
    <property type="match status" value="1"/>
</dbReference>
<proteinExistence type="predicted"/>
<evidence type="ECO:0000256" key="3">
    <source>
        <dbReference type="ARBA" id="ARBA00023163"/>
    </source>
</evidence>
<evidence type="ECO:0000256" key="4">
    <source>
        <dbReference type="SAM" id="Coils"/>
    </source>
</evidence>
<dbReference type="InterPro" id="IPR015358">
    <property type="entry name" value="Tscrpt_reg_MerR_DNA-bd"/>
</dbReference>
<dbReference type="RefSeq" id="WP_091552897.1">
    <property type="nucleotide sequence ID" value="NZ_JAVDRC010000003.1"/>
</dbReference>
<protein>
    <submittedName>
        <fullName evidence="6">MerR family DNA-binding transcriptional regulator</fullName>
    </submittedName>
</protein>